<sequence>MRKSRFLKIATAATAAVMLAGCSGGGEPSSSGSGSGDQPVELTWFMWSGSDVEKDAWIKVGDMVTAKYPNITIKFETTPFNDFWTKLTTEAASGQAACIVGLQGQRAPQFGSFLLPLDDYMAESGVKAADYVPSIMDGLKYEGQQVAIPYDVGPYVMFYNKDAFKAAGLAEPKIGWTTEDFTTAAKTLTKAPKYGYFARSDIGDLMPWVLSQSGKAAVDDQGQLAVDNAEWKATAEWYTRLITEEKVAAQVPSANSSSAAANQFLSGNAYMAPDGPWSLINTRALAKFDVGIAPMPAGAAGSKTWSDGSGFGITQSCKNPDEAFKAISVITGAEAETYLAEQGRAYPALISTQQAWYEGNKTEDVKPVMDYALQNSVPFKTTPTWQQVTTVYSKQAVATYNGQGSVDELLSQTQAAGAS</sequence>
<dbReference type="OrthoDB" id="3171346at2"/>
<reference evidence="2 3" key="1">
    <citation type="submission" date="2016-10" db="EMBL/GenBank/DDBJ databases">
        <authorList>
            <person name="de Groot N.N."/>
        </authorList>
    </citation>
    <scope>NUCLEOTIDE SEQUENCE [LARGE SCALE GENOMIC DNA]</scope>
    <source>
        <strain evidence="2 3">DSM 21741</strain>
    </source>
</reference>
<evidence type="ECO:0000313" key="3">
    <source>
        <dbReference type="Proteomes" id="UP000199092"/>
    </source>
</evidence>
<dbReference type="AlphaFoldDB" id="A0A1H1XL02"/>
<dbReference type="PANTHER" id="PTHR43649">
    <property type="entry name" value="ARABINOSE-BINDING PROTEIN-RELATED"/>
    <property type="match status" value="1"/>
</dbReference>
<protein>
    <submittedName>
        <fullName evidence="2">Carbohydrate ABC transporter substrate-binding protein, CUT1 family</fullName>
    </submittedName>
</protein>
<evidence type="ECO:0000313" key="2">
    <source>
        <dbReference type="EMBL" id="SDT09751.1"/>
    </source>
</evidence>
<organism evidence="2 3">
    <name type="scientific">Friedmanniella luteola</name>
    <dbReference type="NCBI Taxonomy" id="546871"/>
    <lineage>
        <taxon>Bacteria</taxon>
        <taxon>Bacillati</taxon>
        <taxon>Actinomycetota</taxon>
        <taxon>Actinomycetes</taxon>
        <taxon>Propionibacteriales</taxon>
        <taxon>Nocardioidaceae</taxon>
        <taxon>Friedmanniella</taxon>
    </lineage>
</organism>
<proteinExistence type="predicted"/>
<keyword evidence="1" id="KW-0732">Signal</keyword>
<feature type="signal peptide" evidence="1">
    <location>
        <begin position="1"/>
        <end position="25"/>
    </location>
</feature>
<gene>
    <name evidence="2" type="ORF">SAMN04488543_3026</name>
</gene>
<feature type="chain" id="PRO_5009265632" evidence="1">
    <location>
        <begin position="26"/>
        <end position="419"/>
    </location>
</feature>
<accession>A0A1H1XL02</accession>
<dbReference type="Pfam" id="PF01547">
    <property type="entry name" value="SBP_bac_1"/>
    <property type="match status" value="1"/>
</dbReference>
<evidence type="ECO:0000256" key="1">
    <source>
        <dbReference type="SAM" id="SignalP"/>
    </source>
</evidence>
<dbReference type="InterPro" id="IPR006059">
    <property type="entry name" value="SBP"/>
</dbReference>
<dbReference type="InterPro" id="IPR050490">
    <property type="entry name" value="Bact_solute-bd_prot1"/>
</dbReference>
<dbReference type="SUPFAM" id="SSF53850">
    <property type="entry name" value="Periplasmic binding protein-like II"/>
    <property type="match status" value="1"/>
</dbReference>
<dbReference type="CDD" id="cd13585">
    <property type="entry name" value="PBP2_TMBP_like"/>
    <property type="match status" value="1"/>
</dbReference>
<dbReference type="Proteomes" id="UP000199092">
    <property type="component" value="Chromosome I"/>
</dbReference>
<name>A0A1H1XL02_9ACTN</name>
<dbReference type="PANTHER" id="PTHR43649:SF12">
    <property type="entry name" value="DIACETYLCHITOBIOSE BINDING PROTEIN DASA"/>
    <property type="match status" value="1"/>
</dbReference>
<dbReference type="STRING" id="546871.SAMN04488543_3026"/>
<dbReference type="Gene3D" id="3.40.190.10">
    <property type="entry name" value="Periplasmic binding protein-like II"/>
    <property type="match status" value="1"/>
</dbReference>
<dbReference type="EMBL" id="LT629749">
    <property type="protein sequence ID" value="SDT09751.1"/>
    <property type="molecule type" value="Genomic_DNA"/>
</dbReference>
<dbReference type="RefSeq" id="WP_091413882.1">
    <property type="nucleotide sequence ID" value="NZ_LT629749.1"/>
</dbReference>
<dbReference type="PROSITE" id="PS51257">
    <property type="entry name" value="PROKAR_LIPOPROTEIN"/>
    <property type="match status" value="1"/>
</dbReference>
<keyword evidence="3" id="KW-1185">Reference proteome</keyword>